<dbReference type="Gene3D" id="3.30.870.10">
    <property type="entry name" value="Endonuclease Chain A"/>
    <property type="match status" value="1"/>
</dbReference>
<organism evidence="2">
    <name type="scientific">hydrothermal vent metagenome</name>
    <dbReference type="NCBI Taxonomy" id="652676"/>
    <lineage>
        <taxon>unclassified sequences</taxon>
        <taxon>metagenomes</taxon>
        <taxon>ecological metagenomes</taxon>
    </lineage>
</organism>
<dbReference type="AlphaFoldDB" id="A0A3B1B406"/>
<dbReference type="PROSITE" id="PS50035">
    <property type="entry name" value="PLD"/>
    <property type="match status" value="1"/>
</dbReference>
<gene>
    <name evidence="2" type="ORF">MNBD_GAMMA21-2338</name>
</gene>
<accession>A0A3B1B406</accession>
<feature type="domain" description="PLD phosphodiesterase" evidence="1">
    <location>
        <begin position="1"/>
        <end position="19"/>
    </location>
</feature>
<proteinExistence type="predicted"/>
<reference evidence="2" key="1">
    <citation type="submission" date="2018-06" db="EMBL/GenBank/DDBJ databases">
        <authorList>
            <person name="Zhirakovskaya E."/>
        </authorList>
    </citation>
    <scope>NUCLEOTIDE SEQUENCE</scope>
</reference>
<dbReference type="GO" id="GO:0003824">
    <property type="term" value="F:catalytic activity"/>
    <property type="evidence" value="ECO:0007669"/>
    <property type="project" value="InterPro"/>
</dbReference>
<evidence type="ECO:0000259" key="1">
    <source>
        <dbReference type="PROSITE" id="PS50035"/>
    </source>
</evidence>
<dbReference type="InterPro" id="IPR025202">
    <property type="entry name" value="PLD-like_dom"/>
</dbReference>
<name>A0A3B1B406_9ZZZZ</name>
<protein>
    <recommendedName>
        <fullName evidence="1">PLD phosphodiesterase domain-containing protein</fullName>
    </recommendedName>
</protein>
<dbReference type="InterPro" id="IPR001736">
    <property type="entry name" value="PLipase_D/transphosphatidylase"/>
</dbReference>
<dbReference type="EMBL" id="UOFR01000070">
    <property type="protein sequence ID" value="VAW99786.1"/>
    <property type="molecule type" value="Genomic_DNA"/>
</dbReference>
<dbReference type="SUPFAM" id="SSF56024">
    <property type="entry name" value="Phospholipase D/nuclease"/>
    <property type="match status" value="1"/>
</dbReference>
<sequence>MIVDGRFSIVGSANLNRRSLDAAVDSECNVIIESTSFASQLKDKLDKSKSRYKTESHDIDGDEVITQFNDLNFIERDDQAKEISKNTISKIAMGSMLTEKAPDELRELYTQKFDFLL</sequence>
<dbReference type="Pfam" id="PF13091">
    <property type="entry name" value="PLDc_2"/>
    <property type="match status" value="1"/>
</dbReference>
<evidence type="ECO:0000313" key="2">
    <source>
        <dbReference type="EMBL" id="VAW99786.1"/>
    </source>
</evidence>